<reference evidence="1" key="1">
    <citation type="submission" date="2014-11" db="EMBL/GenBank/DDBJ databases">
        <authorList>
            <person name="Amaro Gonzalez C."/>
        </authorList>
    </citation>
    <scope>NUCLEOTIDE SEQUENCE</scope>
</reference>
<dbReference type="AlphaFoldDB" id="A0A0E9QJL9"/>
<dbReference type="EMBL" id="GBXM01091865">
    <property type="protein sequence ID" value="JAH16712.1"/>
    <property type="molecule type" value="Transcribed_RNA"/>
</dbReference>
<evidence type="ECO:0000313" key="1">
    <source>
        <dbReference type="EMBL" id="JAH16712.1"/>
    </source>
</evidence>
<sequence length="43" mass="4921">MFSVFSEISLTLPIYKKSIRAKVYVGHFPDFHSFYSCSSISLS</sequence>
<accession>A0A0E9QJL9</accession>
<protein>
    <submittedName>
        <fullName evidence="1">Uncharacterized protein</fullName>
    </submittedName>
</protein>
<proteinExistence type="predicted"/>
<organism evidence="1">
    <name type="scientific">Anguilla anguilla</name>
    <name type="common">European freshwater eel</name>
    <name type="synonym">Muraena anguilla</name>
    <dbReference type="NCBI Taxonomy" id="7936"/>
    <lineage>
        <taxon>Eukaryota</taxon>
        <taxon>Metazoa</taxon>
        <taxon>Chordata</taxon>
        <taxon>Craniata</taxon>
        <taxon>Vertebrata</taxon>
        <taxon>Euteleostomi</taxon>
        <taxon>Actinopterygii</taxon>
        <taxon>Neopterygii</taxon>
        <taxon>Teleostei</taxon>
        <taxon>Anguilliformes</taxon>
        <taxon>Anguillidae</taxon>
        <taxon>Anguilla</taxon>
    </lineage>
</organism>
<reference evidence="1" key="2">
    <citation type="journal article" date="2015" name="Fish Shellfish Immunol.">
        <title>Early steps in the European eel (Anguilla anguilla)-Vibrio vulnificus interaction in the gills: Role of the RtxA13 toxin.</title>
        <authorList>
            <person name="Callol A."/>
            <person name="Pajuelo D."/>
            <person name="Ebbesson L."/>
            <person name="Teles M."/>
            <person name="MacKenzie S."/>
            <person name="Amaro C."/>
        </authorList>
    </citation>
    <scope>NUCLEOTIDE SEQUENCE</scope>
</reference>
<name>A0A0E9QJL9_ANGAN</name>